<sequence length="235" mass="25022">MNKRAKLDRIHERQVAADFLSKAFGTVAQIETLNLSQRLRKTTVEHLRLVGLSLLAAILIAVPFGILAARHRVLAQVVLGVSGVIQTIPAFALLALMIPLVGLGGPAAISALFLYSLLPIVRNTYTGLTDTPSHLRESALALGLPPMKRLRWIELPIASRAILAGIKTSAVINVGFATLGAFVGAGGYGQPILTGIRLANTGLILEGAIPAALLALAAQWFFEWSERFLVPAGLR</sequence>
<keyword evidence="3 6" id="KW-0812">Transmembrane</keyword>
<comment type="subcellular location">
    <subcellularLocation>
        <location evidence="1">Membrane</location>
        <topology evidence="1">Multi-pass membrane protein</topology>
    </subcellularLocation>
</comment>
<keyword evidence="4 6" id="KW-1133">Transmembrane helix</keyword>
<dbReference type="InterPro" id="IPR051204">
    <property type="entry name" value="ABC_transp_perm/SBD"/>
</dbReference>
<dbReference type="InterPro" id="IPR000515">
    <property type="entry name" value="MetI-like"/>
</dbReference>
<reference evidence="8" key="1">
    <citation type="submission" date="2018-05" db="EMBL/GenBank/DDBJ databases">
        <authorList>
            <person name="Lanie J.A."/>
            <person name="Ng W.-L."/>
            <person name="Kazmierczak K.M."/>
            <person name="Andrzejewski T.M."/>
            <person name="Davidsen T.M."/>
            <person name="Wayne K.J."/>
            <person name="Tettelin H."/>
            <person name="Glass J.I."/>
            <person name="Rusch D."/>
            <person name="Podicherti R."/>
            <person name="Tsui H.-C.T."/>
            <person name="Winkler M.E."/>
        </authorList>
    </citation>
    <scope>NUCLEOTIDE SEQUENCE</scope>
</reference>
<evidence type="ECO:0000256" key="1">
    <source>
        <dbReference type="ARBA" id="ARBA00004141"/>
    </source>
</evidence>
<evidence type="ECO:0000256" key="4">
    <source>
        <dbReference type="ARBA" id="ARBA00022989"/>
    </source>
</evidence>
<keyword evidence="2" id="KW-0813">Transport</keyword>
<feature type="transmembrane region" description="Helical" evidence="6">
    <location>
        <begin position="157"/>
        <end position="183"/>
    </location>
</feature>
<evidence type="ECO:0000256" key="5">
    <source>
        <dbReference type="ARBA" id="ARBA00023136"/>
    </source>
</evidence>
<dbReference type="Pfam" id="PF00528">
    <property type="entry name" value="BPD_transp_1"/>
    <property type="match status" value="1"/>
</dbReference>
<accession>A0A383DN98</accession>
<feature type="non-terminal residue" evidence="8">
    <location>
        <position position="235"/>
    </location>
</feature>
<dbReference type="PANTHER" id="PTHR30177:SF4">
    <property type="entry name" value="OSMOPROTECTANT IMPORT PERMEASE PROTEIN OSMW"/>
    <property type="match status" value="1"/>
</dbReference>
<dbReference type="AlphaFoldDB" id="A0A383DN98"/>
<gene>
    <name evidence="8" type="ORF">METZ01_LOCUS498182</name>
</gene>
<dbReference type="Gene3D" id="1.10.3720.10">
    <property type="entry name" value="MetI-like"/>
    <property type="match status" value="1"/>
</dbReference>
<dbReference type="GO" id="GO:0031460">
    <property type="term" value="P:glycine betaine transport"/>
    <property type="evidence" value="ECO:0007669"/>
    <property type="project" value="TreeGrafter"/>
</dbReference>
<evidence type="ECO:0000256" key="2">
    <source>
        <dbReference type="ARBA" id="ARBA00022448"/>
    </source>
</evidence>
<dbReference type="CDD" id="cd06261">
    <property type="entry name" value="TM_PBP2"/>
    <property type="match status" value="1"/>
</dbReference>
<dbReference type="EMBL" id="UINC01218349">
    <property type="protein sequence ID" value="SVE45328.1"/>
    <property type="molecule type" value="Genomic_DNA"/>
</dbReference>
<dbReference type="GO" id="GO:0055085">
    <property type="term" value="P:transmembrane transport"/>
    <property type="evidence" value="ECO:0007669"/>
    <property type="project" value="InterPro"/>
</dbReference>
<evidence type="ECO:0000256" key="6">
    <source>
        <dbReference type="SAM" id="Phobius"/>
    </source>
</evidence>
<evidence type="ECO:0000256" key="3">
    <source>
        <dbReference type="ARBA" id="ARBA00022692"/>
    </source>
</evidence>
<feature type="transmembrane region" description="Helical" evidence="6">
    <location>
        <begin position="88"/>
        <end position="115"/>
    </location>
</feature>
<dbReference type="PANTHER" id="PTHR30177">
    <property type="entry name" value="GLYCINE BETAINE/L-PROLINE TRANSPORT SYSTEM PERMEASE PROTEIN PROW"/>
    <property type="match status" value="1"/>
</dbReference>
<protein>
    <recommendedName>
        <fullName evidence="7">ABC transmembrane type-1 domain-containing protein</fullName>
    </recommendedName>
</protein>
<feature type="domain" description="ABC transmembrane type-1" evidence="7">
    <location>
        <begin position="43"/>
        <end position="222"/>
    </location>
</feature>
<name>A0A383DN98_9ZZZZ</name>
<evidence type="ECO:0000259" key="7">
    <source>
        <dbReference type="PROSITE" id="PS50928"/>
    </source>
</evidence>
<keyword evidence="5 6" id="KW-0472">Membrane</keyword>
<proteinExistence type="predicted"/>
<dbReference type="FunFam" id="1.10.3720.10:FF:000001">
    <property type="entry name" value="Glycine betaine ABC transporter, permease"/>
    <property type="match status" value="1"/>
</dbReference>
<dbReference type="InterPro" id="IPR035906">
    <property type="entry name" value="MetI-like_sf"/>
</dbReference>
<dbReference type="GO" id="GO:0016020">
    <property type="term" value="C:membrane"/>
    <property type="evidence" value="ECO:0007669"/>
    <property type="project" value="UniProtKB-SubCell"/>
</dbReference>
<dbReference type="SUPFAM" id="SSF161098">
    <property type="entry name" value="MetI-like"/>
    <property type="match status" value="1"/>
</dbReference>
<organism evidence="8">
    <name type="scientific">marine metagenome</name>
    <dbReference type="NCBI Taxonomy" id="408172"/>
    <lineage>
        <taxon>unclassified sequences</taxon>
        <taxon>metagenomes</taxon>
        <taxon>ecological metagenomes</taxon>
    </lineage>
</organism>
<feature type="transmembrane region" description="Helical" evidence="6">
    <location>
        <begin position="203"/>
        <end position="222"/>
    </location>
</feature>
<evidence type="ECO:0000313" key="8">
    <source>
        <dbReference type="EMBL" id="SVE45328.1"/>
    </source>
</evidence>
<dbReference type="PROSITE" id="PS50928">
    <property type="entry name" value="ABC_TM1"/>
    <property type="match status" value="1"/>
</dbReference>
<feature type="transmembrane region" description="Helical" evidence="6">
    <location>
        <begin position="47"/>
        <end position="68"/>
    </location>
</feature>